<dbReference type="Pfam" id="PF13365">
    <property type="entry name" value="Trypsin_2"/>
    <property type="match status" value="1"/>
</dbReference>
<keyword evidence="8" id="KW-0378">Hydrolase</keyword>
<evidence type="ECO:0000256" key="3">
    <source>
        <dbReference type="ARBA" id="ARBA00010541"/>
    </source>
</evidence>
<accession>A0A494XV31</accession>
<keyword evidence="7" id="KW-0574">Periplasm</keyword>
<dbReference type="PANTHER" id="PTHR22939:SF130">
    <property type="entry name" value="PERIPLASMIC SERINE ENDOPROTEASE DEGP-LIKE-RELATED"/>
    <property type="match status" value="1"/>
</dbReference>
<dbReference type="PANTHER" id="PTHR22939">
    <property type="entry name" value="SERINE PROTEASE FAMILY S1C HTRA-RELATED"/>
    <property type="match status" value="1"/>
</dbReference>
<feature type="signal peptide" evidence="12">
    <location>
        <begin position="1"/>
        <end position="31"/>
    </location>
</feature>
<evidence type="ECO:0000256" key="1">
    <source>
        <dbReference type="ARBA" id="ARBA00001772"/>
    </source>
</evidence>
<evidence type="ECO:0000256" key="2">
    <source>
        <dbReference type="ARBA" id="ARBA00004418"/>
    </source>
</evidence>
<dbReference type="Gene3D" id="2.30.42.10">
    <property type="match status" value="2"/>
</dbReference>
<evidence type="ECO:0000259" key="13">
    <source>
        <dbReference type="PROSITE" id="PS50106"/>
    </source>
</evidence>
<evidence type="ECO:0000256" key="7">
    <source>
        <dbReference type="ARBA" id="ARBA00022764"/>
    </source>
</evidence>
<keyword evidence="10" id="KW-0346">Stress response</keyword>
<dbReference type="InterPro" id="IPR001940">
    <property type="entry name" value="Peptidase_S1C"/>
</dbReference>
<dbReference type="OrthoDB" id="9758917at2"/>
<evidence type="ECO:0000256" key="6">
    <source>
        <dbReference type="ARBA" id="ARBA00022670"/>
    </source>
</evidence>
<comment type="catalytic activity">
    <reaction evidence="1">
        <text>Acts on substrates that are at least partially unfolded. The cleavage site P1 residue is normally between a pair of hydrophobic residues, such as Val-|-Val.</text>
        <dbReference type="EC" id="3.4.21.107"/>
    </reaction>
</comment>
<keyword evidence="6" id="KW-0645">Protease</keyword>
<evidence type="ECO:0000256" key="8">
    <source>
        <dbReference type="ARBA" id="ARBA00022801"/>
    </source>
</evidence>
<dbReference type="RefSeq" id="WP_121275985.1">
    <property type="nucleotide sequence ID" value="NZ_RBZV01000001.1"/>
</dbReference>
<protein>
    <recommendedName>
        <fullName evidence="5">Probable periplasmic serine endoprotease DegP-like</fullName>
        <ecNumber evidence="4">3.4.21.107</ecNumber>
    </recommendedName>
    <alternativeName>
        <fullName evidence="11">Protease Do</fullName>
    </alternativeName>
</protein>
<evidence type="ECO:0000313" key="14">
    <source>
        <dbReference type="EMBL" id="RKP52806.1"/>
    </source>
</evidence>
<comment type="similarity">
    <text evidence="3">Belongs to the peptidase S1C family.</text>
</comment>
<dbReference type="InterPro" id="IPR036034">
    <property type="entry name" value="PDZ_sf"/>
</dbReference>
<keyword evidence="12" id="KW-0732">Signal</keyword>
<dbReference type="EC" id="3.4.21.107" evidence="4"/>
<dbReference type="PRINTS" id="PR00834">
    <property type="entry name" value="PROTEASES2C"/>
</dbReference>
<dbReference type="SUPFAM" id="SSF50494">
    <property type="entry name" value="Trypsin-like serine proteases"/>
    <property type="match status" value="1"/>
</dbReference>
<dbReference type="InterPro" id="IPR001478">
    <property type="entry name" value="PDZ"/>
</dbReference>
<proteinExistence type="inferred from homology"/>
<evidence type="ECO:0000256" key="10">
    <source>
        <dbReference type="ARBA" id="ARBA00023016"/>
    </source>
</evidence>
<comment type="caution">
    <text evidence="14">The sequence shown here is derived from an EMBL/GenBank/DDBJ whole genome shotgun (WGS) entry which is preliminary data.</text>
</comment>
<feature type="chain" id="PRO_5019836752" description="Probable periplasmic serine endoprotease DegP-like" evidence="12">
    <location>
        <begin position="32"/>
        <end position="503"/>
    </location>
</feature>
<reference evidence="14 15" key="1">
    <citation type="submission" date="2018-10" db="EMBL/GenBank/DDBJ databases">
        <title>Paraburkholderia sp. 7MK8-2, isolated from soil.</title>
        <authorList>
            <person name="Gao Z.-H."/>
            <person name="Qiu L.-H."/>
        </authorList>
    </citation>
    <scope>NUCLEOTIDE SEQUENCE [LARGE SCALE GENOMIC DNA]</scope>
    <source>
        <strain evidence="14 15">7MK8-2</strain>
    </source>
</reference>
<evidence type="ECO:0000256" key="4">
    <source>
        <dbReference type="ARBA" id="ARBA00013035"/>
    </source>
</evidence>
<evidence type="ECO:0000256" key="12">
    <source>
        <dbReference type="SAM" id="SignalP"/>
    </source>
</evidence>
<dbReference type="PROSITE" id="PS50106">
    <property type="entry name" value="PDZ"/>
    <property type="match status" value="1"/>
</dbReference>
<dbReference type="SUPFAM" id="SSF50156">
    <property type="entry name" value="PDZ domain-like"/>
    <property type="match status" value="2"/>
</dbReference>
<keyword evidence="15" id="KW-1185">Reference proteome</keyword>
<comment type="subcellular location">
    <subcellularLocation>
        <location evidence="2">Periplasm</location>
    </subcellularLocation>
</comment>
<evidence type="ECO:0000256" key="11">
    <source>
        <dbReference type="ARBA" id="ARBA00032850"/>
    </source>
</evidence>
<sequence length="503" mass="52203">MLRRPFARILLRAAVVAVLGGGFCLPSAATAASATAAAHLPKDKHIVHTDAAAAPIDFPTIAERYGPAVVSISAAPPDQPSSAPALRTIDTDDPFAAFFNRIAPQQPERPEQGSQPMANAPGAVGGTGSGFIISADGLVLSTAHIVDQMEEVTVSLPDRREFKGKVLTVDPQTDVALIKIDATKLPTVKLGDSSRVRVGESVLTVGAPERFEHTVTAGIVTATARTLPDGSKFAFFQTDVSRNPDNSGGPVFNRAGEVIGIDVQIYAGADRATSLAFAIPINEAIEVRTRLQASRNATQSAPGVHVQDVSPGVAVALGLPRPAGALVNAVEPGTLLAARGVKPGDVIVQFGERNVDSAADFVDDMATLPAGADIAVKLIRNRKPMTIRITAAAAAGEAPQSAGSGFGTPQDEAVSGDRLGLIMHALNEDERRMSDLPIGMMVDSVSGPAANAGIRPGDIVLSLNDTLVESPEQAAALETKAGKTVAVLIQRDHVRSFVSIKLR</sequence>
<dbReference type="InterPro" id="IPR041489">
    <property type="entry name" value="PDZ_6"/>
</dbReference>
<evidence type="ECO:0000256" key="5">
    <source>
        <dbReference type="ARBA" id="ARBA00013958"/>
    </source>
</evidence>
<dbReference type="InterPro" id="IPR009003">
    <property type="entry name" value="Peptidase_S1_PA"/>
</dbReference>
<dbReference type="Pfam" id="PF17820">
    <property type="entry name" value="PDZ_6"/>
    <property type="match status" value="1"/>
</dbReference>
<dbReference type="Proteomes" id="UP000280434">
    <property type="component" value="Unassembled WGS sequence"/>
</dbReference>
<dbReference type="Pfam" id="PF13180">
    <property type="entry name" value="PDZ_2"/>
    <property type="match status" value="1"/>
</dbReference>
<feature type="domain" description="PDZ" evidence="13">
    <location>
        <begin position="415"/>
        <end position="493"/>
    </location>
</feature>
<dbReference type="Gene3D" id="2.40.10.120">
    <property type="match status" value="1"/>
</dbReference>
<dbReference type="GO" id="GO:0006508">
    <property type="term" value="P:proteolysis"/>
    <property type="evidence" value="ECO:0007669"/>
    <property type="project" value="UniProtKB-KW"/>
</dbReference>
<name>A0A494XV31_9BURK</name>
<dbReference type="EMBL" id="RBZV01000001">
    <property type="protein sequence ID" value="RKP52806.1"/>
    <property type="molecule type" value="Genomic_DNA"/>
</dbReference>
<gene>
    <name evidence="14" type="ORF">D7S89_01560</name>
</gene>
<keyword evidence="9" id="KW-0720">Serine protease</keyword>
<dbReference type="AlphaFoldDB" id="A0A494XV31"/>
<dbReference type="GO" id="GO:0004252">
    <property type="term" value="F:serine-type endopeptidase activity"/>
    <property type="evidence" value="ECO:0007669"/>
    <property type="project" value="InterPro"/>
</dbReference>
<evidence type="ECO:0000313" key="15">
    <source>
        <dbReference type="Proteomes" id="UP000280434"/>
    </source>
</evidence>
<evidence type="ECO:0000256" key="9">
    <source>
        <dbReference type="ARBA" id="ARBA00022825"/>
    </source>
</evidence>
<organism evidence="14 15">
    <name type="scientific">Trinickia fusca</name>
    <dbReference type="NCBI Taxonomy" id="2419777"/>
    <lineage>
        <taxon>Bacteria</taxon>
        <taxon>Pseudomonadati</taxon>
        <taxon>Pseudomonadota</taxon>
        <taxon>Betaproteobacteria</taxon>
        <taxon>Burkholderiales</taxon>
        <taxon>Burkholderiaceae</taxon>
        <taxon>Trinickia</taxon>
    </lineage>
</organism>
<dbReference type="SMART" id="SM00228">
    <property type="entry name" value="PDZ"/>
    <property type="match status" value="2"/>
</dbReference>